<dbReference type="EMBL" id="VIVN01000019">
    <property type="protein sequence ID" value="TWD92311.1"/>
    <property type="molecule type" value="Genomic_DNA"/>
</dbReference>
<feature type="transmembrane region" description="Helical" evidence="3">
    <location>
        <begin position="155"/>
        <end position="175"/>
    </location>
</feature>
<dbReference type="RefSeq" id="WP_144567915.1">
    <property type="nucleotide sequence ID" value="NZ_VIVN01000019.1"/>
</dbReference>
<keyword evidence="6" id="KW-1185">Reference proteome</keyword>
<organism evidence="5 6">
    <name type="scientific">Neobacillus bataviensis</name>
    <dbReference type="NCBI Taxonomy" id="220685"/>
    <lineage>
        <taxon>Bacteria</taxon>
        <taxon>Bacillati</taxon>
        <taxon>Bacillota</taxon>
        <taxon>Bacilli</taxon>
        <taxon>Bacillales</taxon>
        <taxon>Bacillaceae</taxon>
        <taxon>Neobacillus</taxon>
    </lineage>
</organism>
<feature type="transmembrane region" description="Helical" evidence="3">
    <location>
        <begin position="77"/>
        <end position="95"/>
    </location>
</feature>
<feature type="transmembrane region" description="Helical" evidence="3">
    <location>
        <begin position="12"/>
        <end position="31"/>
    </location>
</feature>
<keyword evidence="3" id="KW-0472">Membrane</keyword>
<name>A0A561CM49_9BACI</name>
<feature type="transmembrane region" description="Helical" evidence="3">
    <location>
        <begin position="297"/>
        <end position="316"/>
    </location>
</feature>
<evidence type="ECO:0000313" key="5">
    <source>
        <dbReference type="EMBL" id="TWD92311.1"/>
    </source>
</evidence>
<feature type="transmembrane region" description="Helical" evidence="3">
    <location>
        <begin position="110"/>
        <end position="128"/>
    </location>
</feature>
<dbReference type="InterPro" id="IPR002656">
    <property type="entry name" value="Acyl_transf_3_dom"/>
</dbReference>
<dbReference type="AlphaFoldDB" id="A0A561CM49"/>
<feature type="transmembrane region" description="Helical" evidence="3">
    <location>
        <begin position="37"/>
        <end position="56"/>
    </location>
</feature>
<dbReference type="GO" id="GO:0016747">
    <property type="term" value="F:acyltransferase activity, transferring groups other than amino-acyl groups"/>
    <property type="evidence" value="ECO:0007669"/>
    <property type="project" value="InterPro"/>
</dbReference>
<evidence type="ECO:0000256" key="1">
    <source>
        <dbReference type="ARBA" id="ARBA00004370"/>
    </source>
</evidence>
<comment type="caution">
    <text evidence="5">The sequence shown here is derived from an EMBL/GenBank/DDBJ whole genome shotgun (WGS) entry which is preliminary data.</text>
</comment>
<evidence type="ECO:0000256" key="2">
    <source>
        <dbReference type="ARBA" id="ARBA00007400"/>
    </source>
</evidence>
<feature type="domain" description="Acyltransferase 3" evidence="4">
    <location>
        <begin position="10"/>
        <end position="311"/>
    </location>
</feature>
<evidence type="ECO:0000313" key="6">
    <source>
        <dbReference type="Proteomes" id="UP000319671"/>
    </source>
</evidence>
<gene>
    <name evidence="5" type="ORF">FB550_11941</name>
</gene>
<evidence type="ECO:0000259" key="4">
    <source>
        <dbReference type="Pfam" id="PF01757"/>
    </source>
</evidence>
<keyword evidence="3" id="KW-1133">Transmembrane helix</keyword>
<proteinExistence type="inferred from homology"/>
<keyword evidence="5" id="KW-0808">Transferase</keyword>
<feature type="transmembrane region" description="Helical" evidence="3">
    <location>
        <begin position="133"/>
        <end position="149"/>
    </location>
</feature>
<protein>
    <submittedName>
        <fullName evidence="5">Fucose 4-O-acetylase-like acetyltransferase</fullName>
    </submittedName>
</protein>
<dbReference type="InterPro" id="IPR052734">
    <property type="entry name" value="Nod_factor_acetyltransferase"/>
</dbReference>
<reference evidence="5 6" key="1">
    <citation type="submission" date="2019-06" db="EMBL/GenBank/DDBJ databases">
        <title>Sorghum-associated microbial communities from plants grown in Nebraska, USA.</title>
        <authorList>
            <person name="Schachtman D."/>
        </authorList>
    </citation>
    <scope>NUCLEOTIDE SEQUENCE [LARGE SCALE GENOMIC DNA]</scope>
    <source>
        <strain evidence="5 6">2482</strain>
    </source>
</reference>
<dbReference type="PANTHER" id="PTHR37312:SF1">
    <property type="entry name" value="MEMBRANE-BOUND ACYLTRANSFERASE YKRP-RELATED"/>
    <property type="match status" value="1"/>
</dbReference>
<sequence>MAATSKRSKFFDNAKFILIFLVVFGHIISPLKEQNGILFTLYTAIFLFHMPAFILISGYFAKGYKKKGYFKKSVKKILIPYFIFQIIYSIYYYLIGKEEKLAFDFLHPHWSLWFLLSLFFWNLLLYVFAKLKWLGFGVAIILGIAIGYVEDAGSFLSLSRTFVFFPYFLLGFLLNANQLKRVVRAKYSLPIGILVIIATMLFFRLGFPKDAVPWLLGDTSYANMGGMQWSDGLVRIMQYALTLLVVFGFLALIPSTQYKLTKIGERTLYVYLFHGFIIKSIQVILPDEGLAFLSGNYILLFFLSFFICQILGSYFIKKYTRPLVELKVKTG</sequence>
<feature type="transmembrane region" description="Helical" evidence="3">
    <location>
        <begin position="236"/>
        <end position="256"/>
    </location>
</feature>
<feature type="transmembrane region" description="Helical" evidence="3">
    <location>
        <begin position="187"/>
        <end position="207"/>
    </location>
</feature>
<comment type="subcellular location">
    <subcellularLocation>
        <location evidence="1">Membrane</location>
    </subcellularLocation>
</comment>
<dbReference type="PANTHER" id="PTHR37312">
    <property type="entry name" value="MEMBRANE-BOUND ACYLTRANSFERASE YKRP-RELATED"/>
    <property type="match status" value="1"/>
</dbReference>
<comment type="similarity">
    <text evidence="2">Belongs to the acyltransferase 3 family.</text>
</comment>
<keyword evidence="3" id="KW-0812">Transmembrane</keyword>
<dbReference type="Pfam" id="PF01757">
    <property type="entry name" value="Acyl_transf_3"/>
    <property type="match status" value="1"/>
</dbReference>
<feature type="transmembrane region" description="Helical" evidence="3">
    <location>
        <begin position="268"/>
        <end position="285"/>
    </location>
</feature>
<dbReference type="Proteomes" id="UP000319671">
    <property type="component" value="Unassembled WGS sequence"/>
</dbReference>
<accession>A0A561CM49</accession>
<evidence type="ECO:0000256" key="3">
    <source>
        <dbReference type="SAM" id="Phobius"/>
    </source>
</evidence>